<accession>A0A0D0AGT6</accession>
<feature type="transmembrane region" description="Helical" evidence="1">
    <location>
        <begin position="49"/>
        <end position="69"/>
    </location>
</feature>
<reference evidence="2 3" key="1">
    <citation type="submission" date="2014-04" db="EMBL/GenBank/DDBJ databases">
        <authorList>
            <consortium name="DOE Joint Genome Institute"/>
            <person name="Kuo A."/>
            <person name="Ruytinx J."/>
            <person name="Rineau F."/>
            <person name="Colpaert J."/>
            <person name="Kohler A."/>
            <person name="Nagy L.G."/>
            <person name="Floudas D."/>
            <person name="Copeland A."/>
            <person name="Barry K.W."/>
            <person name="Cichocki N."/>
            <person name="Veneault-Fourrey C."/>
            <person name="LaButti K."/>
            <person name="Lindquist E.A."/>
            <person name="Lipzen A."/>
            <person name="Lundell T."/>
            <person name="Morin E."/>
            <person name="Murat C."/>
            <person name="Sun H."/>
            <person name="Tunlid A."/>
            <person name="Henrissat B."/>
            <person name="Grigoriev I.V."/>
            <person name="Hibbett D.S."/>
            <person name="Martin F."/>
            <person name="Nordberg H.P."/>
            <person name="Cantor M.N."/>
            <person name="Hua S.X."/>
        </authorList>
    </citation>
    <scope>NUCLEOTIDE SEQUENCE [LARGE SCALE GENOMIC DNA]</scope>
    <source>
        <strain evidence="2 3">UH-Slu-Lm8-n1</strain>
    </source>
</reference>
<feature type="transmembrane region" description="Helical" evidence="1">
    <location>
        <begin position="248"/>
        <end position="266"/>
    </location>
</feature>
<organism evidence="2 3">
    <name type="scientific">Suillus luteus UH-Slu-Lm8-n1</name>
    <dbReference type="NCBI Taxonomy" id="930992"/>
    <lineage>
        <taxon>Eukaryota</taxon>
        <taxon>Fungi</taxon>
        <taxon>Dikarya</taxon>
        <taxon>Basidiomycota</taxon>
        <taxon>Agaricomycotina</taxon>
        <taxon>Agaricomycetes</taxon>
        <taxon>Agaricomycetidae</taxon>
        <taxon>Boletales</taxon>
        <taxon>Suillineae</taxon>
        <taxon>Suillaceae</taxon>
        <taxon>Suillus</taxon>
    </lineage>
</organism>
<dbReference type="EMBL" id="KN835456">
    <property type="protein sequence ID" value="KIK37364.1"/>
    <property type="molecule type" value="Genomic_DNA"/>
</dbReference>
<feature type="transmembrane region" description="Helical" evidence="1">
    <location>
        <begin position="102"/>
        <end position="121"/>
    </location>
</feature>
<evidence type="ECO:0000313" key="2">
    <source>
        <dbReference type="EMBL" id="KIK37364.1"/>
    </source>
</evidence>
<protein>
    <submittedName>
        <fullName evidence="2">Uncharacterized protein</fullName>
    </submittedName>
</protein>
<dbReference type="STRING" id="930992.A0A0D0AGT6"/>
<evidence type="ECO:0000256" key="1">
    <source>
        <dbReference type="SAM" id="Phobius"/>
    </source>
</evidence>
<proteinExistence type="predicted"/>
<gene>
    <name evidence="2" type="ORF">CY34DRAFT_810411</name>
</gene>
<keyword evidence="1" id="KW-0812">Transmembrane</keyword>
<dbReference type="Proteomes" id="UP000054485">
    <property type="component" value="Unassembled WGS sequence"/>
</dbReference>
<feature type="transmembrane region" description="Helical" evidence="1">
    <location>
        <begin position="171"/>
        <end position="192"/>
    </location>
</feature>
<sequence>MGSGIPLDAGALMSTVLEGILYGFSVLLFIGTLWSLTYKRHMQDINRPILTVAILLFILSTAHMVVNIIRAEDGLVRDRDMYPAGPAAYFADVSQQTYVIKHSFYVMQTLLADGVVIYRCYVVWQSVWIVVLPIMLWCSVAATGVIALYSVSQAGTGSGIFVKALAQWVTAFFASTIATNLLSTGLLAYRIWIIQRGVAGVRTAIGRGTVMPIVRVLIDAAILYSAALLTALILFVSGNNGQDAVVDLAMPIMSIAFYMVLIRIALNNKNRSYISTSINMPGRSASETEQERLRQYAMKPLQVHVSQFTHQDRPSTCTADFTKGAPSHCDVEST</sequence>
<dbReference type="OrthoDB" id="3354175at2759"/>
<feature type="transmembrane region" description="Helical" evidence="1">
    <location>
        <begin position="213"/>
        <end position="236"/>
    </location>
</feature>
<feature type="transmembrane region" description="Helical" evidence="1">
    <location>
        <begin position="128"/>
        <end position="151"/>
    </location>
</feature>
<evidence type="ECO:0000313" key="3">
    <source>
        <dbReference type="Proteomes" id="UP000054485"/>
    </source>
</evidence>
<dbReference type="HOGENOM" id="CLU_044614_3_3_1"/>
<reference evidence="3" key="2">
    <citation type="submission" date="2015-01" db="EMBL/GenBank/DDBJ databases">
        <title>Evolutionary Origins and Diversification of the Mycorrhizal Mutualists.</title>
        <authorList>
            <consortium name="DOE Joint Genome Institute"/>
            <consortium name="Mycorrhizal Genomics Consortium"/>
            <person name="Kohler A."/>
            <person name="Kuo A."/>
            <person name="Nagy L.G."/>
            <person name="Floudas D."/>
            <person name="Copeland A."/>
            <person name="Barry K.W."/>
            <person name="Cichocki N."/>
            <person name="Veneault-Fourrey C."/>
            <person name="LaButti K."/>
            <person name="Lindquist E.A."/>
            <person name="Lipzen A."/>
            <person name="Lundell T."/>
            <person name="Morin E."/>
            <person name="Murat C."/>
            <person name="Riley R."/>
            <person name="Ohm R."/>
            <person name="Sun H."/>
            <person name="Tunlid A."/>
            <person name="Henrissat B."/>
            <person name="Grigoriev I.V."/>
            <person name="Hibbett D.S."/>
            <person name="Martin F."/>
        </authorList>
    </citation>
    <scope>NUCLEOTIDE SEQUENCE [LARGE SCALE GENOMIC DNA]</scope>
    <source>
        <strain evidence="3">UH-Slu-Lm8-n1</strain>
    </source>
</reference>
<name>A0A0D0AGT6_9AGAM</name>
<dbReference type="InParanoid" id="A0A0D0AGT6"/>
<keyword evidence="1" id="KW-0472">Membrane</keyword>
<keyword evidence="3" id="KW-1185">Reference proteome</keyword>
<dbReference type="AlphaFoldDB" id="A0A0D0AGT6"/>
<feature type="transmembrane region" description="Helical" evidence="1">
    <location>
        <begin position="20"/>
        <end position="37"/>
    </location>
</feature>
<keyword evidence="1" id="KW-1133">Transmembrane helix</keyword>